<dbReference type="PANTHER" id="PTHR43182">
    <property type="entry name" value="COBALT-PRECORRIN-6B C(15)-METHYLTRANSFERASE (DECARBOXYLATING)"/>
    <property type="match status" value="1"/>
</dbReference>
<keyword evidence="2" id="KW-0169">Cobalamin biosynthesis</keyword>
<dbReference type="RefSeq" id="WP_345645890.1">
    <property type="nucleotide sequence ID" value="NZ_BAABEP010000015.1"/>
</dbReference>
<dbReference type="Gene3D" id="3.30.950.10">
    <property type="entry name" value="Methyltransferase, Cobalt-precorrin-4 Transmethylase, Domain 2"/>
    <property type="match status" value="1"/>
</dbReference>
<dbReference type="Pfam" id="PF00590">
    <property type="entry name" value="TP_methylase"/>
    <property type="match status" value="1"/>
</dbReference>
<accession>A0ABP7EYC1</accession>
<dbReference type="InterPro" id="IPR012818">
    <property type="entry name" value="CbiE"/>
</dbReference>
<reference evidence="8" key="1">
    <citation type="journal article" date="2019" name="Int. J. Syst. Evol. Microbiol.">
        <title>The Global Catalogue of Microorganisms (GCM) 10K type strain sequencing project: providing services to taxonomists for standard genome sequencing and annotation.</title>
        <authorList>
            <consortium name="The Broad Institute Genomics Platform"/>
            <consortium name="The Broad Institute Genome Sequencing Center for Infectious Disease"/>
            <person name="Wu L."/>
            <person name="Ma J."/>
        </authorList>
    </citation>
    <scope>NUCLEOTIDE SEQUENCE [LARGE SCALE GENOMIC DNA]</scope>
    <source>
        <strain evidence="8">JCM 30846</strain>
    </source>
</reference>
<dbReference type="PIRSF" id="PIRSF036428">
    <property type="entry name" value="CobL"/>
    <property type="match status" value="1"/>
</dbReference>
<dbReference type="InterPro" id="IPR000878">
    <property type="entry name" value="4pyrrol_Mease"/>
</dbReference>
<comment type="pathway">
    <text evidence="1">Cofactor biosynthesis; adenosylcobalamin biosynthesis.</text>
</comment>
<keyword evidence="8" id="KW-1185">Reference proteome</keyword>
<dbReference type="InterPro" id="IPR035996">
    <property type="entry name" value="4pyrrol_Methylase_sf"/>
</dbReference>
<dbReference type="Gene3D" id="3.40.1010.10">
    <property type="entry name" value="Cobalt-precorrin-4 Transmethylase, Domain 1"/>
    <property type="match status" value="1"/>
</dbReference>
<dbReference type="InterPro" id="IPR006365">
    <property type="entry name" value="Cbl_synth_CobL"/>
</dbReference>
<evidence type="ECO:0000256" key="3">
    <source>
        <dbReference type="ARBA" id="ARBA00022603"/>
    </source>
</evidence>
<name>A0ABP7EYC1_9ACTN</name>
<dbReference type="SUPFAM" id="SSF53335">
    <property type="entry name" value="S-adenosyl-L-methionine-dependent methyltransferases"/>
    <property type="match status" value="1"/>
</dbReference>
<keyword evidence="5" id="KW-0949">S-adenosyl-L-methionine</keyword>
<dbReference type="CDD" id="cd11644">
    <property type="entry name" value="Precorrin-6Y-MT"/>
    <property type="match status" value="1"/>
</dbReference>
<protein>
    <submittedName>
        <fullName evidence="7">Precorrin-6y C5,15-methyltransferase (Decarboxylating) subunit CbiE</fullName>
    </submittedName>
</protein>
<sequence length="411" mass="42538">MADRVTVIGWDGSPLTPAARSALLAATLVAGAAHHLALPEVPDDAEHIRLGSIDLAARRIAGHRGSAVVLADGDPGFFGVVRTLRAPEHGLEVEVVPAVSSVAAAFARAGMAWDDAQVVVAHRRTLRRAVNVCRAHTKVAVLTSPGAGPVELALLLEGVHRTFVICEELGTDREQVSVLTSDKVADHVWRDPNVVIVIGGATPGAAISASAPAGWLLGGPARPAGATGRGWALPTEEYGVALDEGESTWLRAAQLARIGPRTGDLIWDIGSGSGAVAAEAARFGAAVIAVDEEEGACAATAAAARRAAVQLQVVQGRAPHVLESLPEPDVVRIGGGGLDTVTACADRRPERIVTHAATRDEAEAVSAALAAGGYTVECTLLQSVEMDTDDWSERERAVVFLVAGRRRESAP</sequence>
<dbReference type="PANTHER" id="PTHR43182:SF1">
    <property type="entry name" value="COBALT-PRECORRIN-7 C(5)-METHYLTRANSFERASE"/>
    <property type="match status" value="1"/>
</dbReference>
<evidence type="ECO:0000256" key="1">
    <source>
        <dbReference type="ARBA" id="ARBA00004953"/>
    </source>
</evidence>
<gene>
    <name evidence="7" type="primary">cbiE</name>
    <name evidence="7" type="ORF">GCM10023082_27100</name>
</gene>
<dbReference type="SUPFAM" id="SSF53790">
    <property type="entry name" value="Tetrapyrrole methylase"/>
    <property type="match status" value="1"/>
</dbReference>
<proteinExistence type="predicted"/>
<organism evidence="7 8">
    <name type="scientific">Streptomyces tremellae</name>
    <dbReference type="NCBI Taxonomy" id="1124239"/>
    <lineage>
        <taxon>Bacteria</taxon>
        <taxon>Bacillati</taxon>
        <taxon>Actinomycetota</taxon>
        <taxon>Actinomycetes</taxon>
        <taxon>Kitasatosporales</taxon>
        <taxon>Streptomycetaceae</taxon>
        <taxon>Streptomyces</taxon>
    </lineage>
</organism>
<keyword evidence="3" id="KW-0489">Methyltransferase</keyword>
<dbReference type="InterPro" id="IPR014777">
    <property type="entry name" value="4pyrrole_Mease_sub1"/>
</dbReference>
<dbReference type="NCBIfam" id="TIGR02467">
    <property type="entry name" value="CbiE"/>
    <property type="match status" value="1"/>
</dbReference>
<evidence type="ECO:0000256" key="5">
    <source>
        <dbReference type="ARBA" id="ARBA00022691"/>
    </source>
</evidence>
<dbReference type="InterPro" id="IPR029063">
    <property type="entry name" value="SAM-dependent_MTases_sf"/>
</dbReference>
<dbReference type="InterPro" id="IPR014776">
    <property type="entry name" value="4pyrrole_Mease_sub2"/>
</dbReference>
<feature type="domain" description="Tetrapyrrole methylase" evidence="6">
    <location>
        <begin position="15"/>
        <end position="181"/>
    </location>
</feature>
<dbReference type="EMBL" id="BAABEP010000015">
    <property type="protein sequence ID" value="GAA3727758.1"/>
    <property type="molecule type" value="Genomic_DNA"/>
</dbReference>
<evidence type="ECO:0000259" key="6">
    <source>
        <dbReference type="Pfam" id="PF00590"/>
    </source>
</evidence>
<evidence type="ECO:0000313" key="8">
    <source>
        <dbReference type="Proteomes" id="UP001499884"/>
    </source>
</evidence>
<dbReference type="InterPro" id="IPR050714">
    <property type="entry name" value="Cobalamin_biosynth_MTase"/>
</dbReference>
<evidence type="ECO:0000256" key="4">
    <source>
        <dbReference type="ARBA" id="ARBA00022679"/>
    </source>
</evidence>
<dbReference type="Proteomes" id="UP001499884">
    <property type="component" value="Unassembled WGS sequence"/>
</dbReference>
<dbReference type="Gene3D" id="3.40.50.150">
    <property type="entry name" value="Vaccinia Virus protein VP39"/>
    <property type="match status" value="1"/>
</dbReference>
<evidence type="ECO:0000256" key="2">
    <source>
        <dbReference type="ARBA" id="ARBA00022573"/>
    </source>
</evidence>
<keyword evidence="4" id="KW-0808">Transferase</keyword>
<evidence type="ECO:0000313" key="7">
    <source>
        <dbReference type="EMBL" id="GAA3727758.1"/>
    </source>
</evidence>
<comment type="caution">
    <text evidence="7">The sequence shown here is derived from an EMBL/GenBank/DDBJ whole genome shotgun (WGS) entry which is preliminary data.</text>
</comment>